<dbReference type="AlphaFoldDB" id="A0A976M8X8"/>
<proteinExistence type="predicted"/>
<evidence type="ECO:0000313" key="2">
    <source>
        <dbReference type="Proteomes" id="UP000244811"/>
    </source>
</evidence>
<reference evidence="1" key="1">
    <citation type="submission" date="2022-07" db="EMBL/GenBank/DDBJ databases">
        <title>Evaluation of T. orientalis genome assembly methods using nanopore sequencing and analysis of variation between genomes.</title>
        <authorList>
            <person name="Yam J."/>
            <person name="Micallef M.L."/>
            <person name="Liu M."/>
            <person name="Djordjevic S.P."/>
            <person name="Bogema D.R."/>
            <person name="Jenkins C."/>
        </authorList>
    </citation>
    <scope>NUCLEOTIDE SEQUENCE</scope>
    <source>
        <strain evidence="1">Goon Nure</strain>
    </source>
</reference>
<dbReference type="EMBL" id="CP056069">
    <property type="protein sequence ID" value="UKK00047.2"/>
    <property type="molecule type" value="Genomic_DNA"/>
</dbReference>
<dbReference type="Proteomes" id="UP000244811">
    <property type="component" value="Chromosome 1"/>
</dbReference>
<gene>
    <name evidence="1" type="ORF">MACK_000113</name>
</gene>
<evidence type="ECO:0000313" key="1">
    <source>
        <dbReference type="EMBL" id="UKK00047.2"/>
    </source>
</evidence>
<organism evidence="1 2">
    <name type="scientific">Theileria orientalis</name>
    <dbReference type="NCBI Taxonomy" id="68886"/>
    <lineage>
        <taxon>Eukaryota</taxon>
        <taxon>Sar</taxon>
        <taxon>Alveolata</taxon>
        <taxon>Apicomplexa</taxon>
        <taxon>Aconoidasida</taxon>
        <taxon>Piroplasmida</taxon>
        <taxon>Theileriidae</taxon>
        <taxon>Theileria</taxon>
    </lineage>
</organism>
<name>A0A976M8X8_THEOR</name>
<sequence length="901" mass="104722">MEGTVDNQFPSIDESLLNEIWDFIHPKDRHLFNRDYSNLDELMSKHEFRIHLVNNEFDLLSDNRDYLYKRIEKLTGLNSSLDKFLTESNGQRYTNLIDSSSYFDLSKKLSKTVKNTLPDMRKLFDEYKVTTLYNYRKILRAHNRLNKLKNCVPFLHIYGEMYCIREFLKMVDVPVVYRIVACSYGLQYAKSVSEKDARVVDTLFFNVLRDHFLRTIGKLMTNVFIKNQYKYNPCDKLLMLMIFGQTFEESCNYVIGFLKDELVSVTSLILKKYLMLESDDVGPRCVGLNKRDVAAQASLLPADLSLLVVCKILSEFIAFFQNLVSNLSYESRVIGPKHCKNFSTGSSNLDILLNGLKKADYHLHYGKCLDLFVHKFALLVETSFDILWKLVSNFNLNSLRDKNDVLKISLLILYYSTMQTSLNDTNGSDKFDHDCKYISLDTELISILNEHCNKNLLFLKEMEHSGPKTSLKNLENAVSTYMTNYSQSFTSECLENIAISLTNDTFERVVVNPVTLERFQMDLFCNIFKNYLTSGKLLRFSHFKFPTANPLLGWTPNSNFVTINVLDRLLTDLMSSNSQCTSEKGRNLGVLRLTRDYGGVYTLTSRMVLRAFEHYFKMILVHPTDFLEIMKNYTRILDRYIYTSVLSCRIDALVIQNLNRFNKVFGPQEMETYESISTCDTYRNERMEETSVSDPVRLCYVVNTVESCFTLLESLALVTNQNRHKDPEVARYLKQYYMERNEVIMELRVVLYHVVIYNVLRPALPSVALMKAVIEAKPLHIRTDVDKTFENFKKHLVALDEFLNSDRHTGFPVMVRLLLWDSIINVIKDSFKPLLNLFANNSNSELGRSMYKNYSETLGISIGIRAKYVDQVQMDHESHRSVIASIRTYYKLVEELVESLK</sequence>
<protein>
    <submittedName>
        <fullName evidence="1">Uncharacterized protein</fullName>
    </submittedName>
</protein>
<accession>A0A976M8X8</accession>